<sequence length="189" mass="20441">MDASKQVTNQLTLRVRVPGGGQDDPVLSQLITQYGVTVNIQAALFDPKHQAEAWLDLELYGSPAALAECLAVMQSRNWELVSQSTLGEVAGVSAPAPVTTPADTGLQCSHIHVRIPKAACDVPILSGLVSEHGLMVNLRGGLLSPSHEDDGWFDLDVQGTPAQIQSGLDYLRQRGLQVWHQERKADWSV</sequence>
<dbReference type="OrthoDB" id="457861at2"/>
<name>A0A1J0AB09_9CYAN</name>
<reference evidence="2 3" key="1">
    <citation type="submission" date="2016-10" db="EMBL/GenBank/DDBJ databases">
        <title>Description of Gloeomargarita lithophora gen. nov., sp. nov., a thylakoid-bearing basal-branching cyanobacterium with intracellular carbonates, and proposal for Gloeomargaritales ord. nov.</title>
        <authorList>
            <person name="Moreira D."/>
            <person name="Tavera R."/>
            <person name="Benzerara K."/>
            <person name="Skouri-Panet F."/>
            <person name="Couradeau E."/>
            <person name="Gerard E."/>
            <person name="Loussert C."/>
            <person name="Novelo E."/>
            <person name="Zivanovic Y."/>
            <person name="Lopez-Garcia P."/>
        </authorList>
    </citation>
    <scope>NUCLEOTIDE SEQUENCE [LARGE SCALE GENOMIC DNA]</scope>
    <source>
        <strain evidence="2 3">D10</strain>
    </source>
</reference>
<dbReference type="InterPro" id="IPR018449">
    <property type="entry name" value="NIL_domain"/>
</dbReference>
<dbReference type="InterPro" id="IPR045865">
    <property type="entry name" value="ACT-like_dom_sf"/>
</dbReference>
<keyword evidence="3" id="KW-1185">Reference proteome</keyword>
<accession>A0A1J0AB09</accession>
<evidence type="ECO:0000259" key="1">
    <source>
        <dbReference type="SMART" id="SM00930"/>
    </source>
</evidence>
<feature type="domain" description="NIL" evidence="1">
    <location>
        <begin position="9"/>
        <end position="81"/>
    </location>
</feature>
<protein>
    <recommendedName>
        <fullName evidence="1">NIL domain-containing protein</fullName>
    </recommendedName>
</protein>
<dbReference type="Gene3D" id="3.30.70.260">
    <property type="match status" value="2"/>
</dbReference>
<dbReference type="AlphaFoldDB" id="A0A1J0AB09"/>
<dbReference type="SUPFAM" id="SSF55021">
    <property type="entry name" value="ACT-like"/>
    <property type="match status" value="2"/>
</dbReference>
<dbReference type="EMBL" id="CP017675">
    <property type="protein sequence ID" value="APB33119.1"/>
    <property type="molecule type" value="Genomic_DNA"/>
</dbReference>
<proteinExistence type="predicted"/>
<evidence type="ECO:0000313" key="2">
    <source>
        <dbReference type="EMBL" id="APB33119.1"/>
    </source>
</evidence>
<dbReference type="Pfam" id="PF09383">
    <property type="entry name" value="NIL"/>
    <property type="match status" value="2"/>
</dbReference>
<evidence type="ECO:0000313" key="3">
    <source>
        <dbReference type="Proteomes" id="UP000180235"/>
    </source>
</evidence>
<gene>
    <name evidence="2" type="ORF">GlitD10_0805</name>
</gene>
<dbReference type="Proteomes" id="UP000180235">
    <property type="component" value="Chromosome"/>
</dbReference>
<feature type="domain" description="NIL" evidence="1">
    <location>
        <begin position="109"/>
        <end position="181"/>
    </location>
</feature>
<dbReference type="SMART" id="SM00930">
    <property type="entry name" value="NIL"/>
    <property type="match status" value="2"/>
</dbReference>
<dbReference type="RefSeq" id="WP_071453765.1">
    <property type="nucleotide sequence ID" value="NZ_CP017675.1"/>
</dbReference>
<dbReference type="KEGG" id="glt:GlitD10_0805"/>
<dbReference type="STRING" id="1188229.GlitD10_0805"/>
<organism evidence="2 3">
    <name type="scientific">Gloeomargarita lithophora Alchichica-D10</name>
    <dbReference type="NCBI Taxonomy" id="1188229"/>
    <lineage>
        <taxon>Bacteria</taxon>
        <taxon>Bacillati</taxon>
        <taxon>Cyanobacteriota</taxon>
        <taxon>Cyanophyceae</taxon>
        <taxon>Gloeomargaritales</taxon>
        <taxon>Gloeomargaritaceae</taxon>
        <taxon>Gloeomargarita</taxon>
    </lineage>
</organism>